<name>A0A8I1KKC3_9HYPH</name>
<accession>A0A8I1KKC3</accession>
<sequence length="107" mass="11999">MTSADIMRFVIIISLGVLAFITFLVAGTLIGLMWLESWSCGHCKQYPAGIYILGVLGLLLLGSMGQEAGEAPETWRNWVTAHIQTLIILALILVTFMLVVNWWWWFG</sequence>
<evidence type="ECO:0000313" key="3">
    <source>
        <dbReference type="Proteomes" id="UP000623250"/>
    </source>
</evidence>
<feature type="transmembrane region" description="Helical" evidence="1">
    <location>
        <begin position="46"/>
        <end position="65"/>
    </location>
</feature>
<organism evidence="2 3">
    <name type="scientific">Rhodomicrobium udaipurense</name>
    <dbReference type="NCBI Taxonomy" id="1202716"/>
    <lineage>
        <taxon>Bacteria</taxon>
        <taxon>Pseudomonadati</taxon>
        <taxon>Pseudomonadota</taxon>
        <taxon>Alphaproteobacteria</taxon>
        <taxon>Hyphomicrobiales</taxon>
        <taxon>Hyphomicrobiaceae</taxon>
        <taxon>Rhodomicrobium</taxon>
    </lineage>
</organism>
<keyword evidence="1" id="KW-1133">Transmembrane helix</keyword>
<gene>
    <name evidence="2" type="ORF">JDN41_10490</name>
</gene>
<dbReference type="AlphaFoldDB" id="A0A8I1KKC3"/>
<dbReference type="EMBL" id="JAEMUK010000023">
    <property type="protein sequence ID" value="MBJ7543986.1"/>
    <property type="molecule type" value="Genomic_DNA"/>
</dbReference>
<keyword evidence="3" id="KW-1185">Reference proteome</keyword>
<evidence type="ECO:0000313" key="2">
    <source>
        <dbReference type="EMBL" id="MBJ7543986.1"/>
    </source>
</evidence>
<protein>
    <submittedName>
        <fullName evidence="2">Uncharacterized protein</fullName>
    </submittedName>
</protein>
<dbReference type="RefSeq" id="WP_037242069.1">
    <property type="nucleotide sequence ID" value="NZ_JAEMUK010000023.1"/>
</dbReference>
<proteinExistence type="predicted"/>
<feature type="transmembrane region" description="Helical" evidence="1">
    <location>
        <begin position="86"/>
        <end position="105"/>
    </location>
</feature>
<dbReference type="Proteomes" id="UP000623250">
    <property type="component" value="Unassembled WGS sequence"/>
</dbReference>
<evidence type="ECO:0000256" key="1">
    <source>
        <dbReference type="SAM" id="Phobius"/>
    </source>
</evidence>
<feature type="transmembrane region" description="Helical" evidence="1">
    <location>
        <begin position="9"/>
        <end position="34"/>
    </location>
</feature>
<keyword evidence="1" id="KW-0812">Transmembrane</keyword>
<comment type="caution">
    <text evidence="2">The sequence shown here is derived from an EMBL/GenBank/DDBJ whole genome shotgun (WGS) entry which is preliminary data.</text>
</comment>
<reference evidence="2 3" key="1">
    <citation type="submission" date="2020-12" db="EMBL/GenBank/DDBJ databases">
        <title>Revised draft genomes of Rhodomicrobium vannielii ATCC 17100 and Rhodomicrobium udaipurense JA643.</title>
        <authorList>
            <person name="Conners E.M."/>
            <person name="Davenport E.J."/>
            <person name="Bose A."/>
        </authorList>
    </citation>
    <scope>NUCLEOTIDE SEQUENCE [LARGE SCALE GENOMIC DNA]</scope>
    <source>
        <strain evidence="2 3">JA643</strain>
    </source>
</reference>
<keyword evidence="1" id="KW-0472">Membrane</keyword>